<evidence type="ECO:0000313" key="3">
    <source>
        <dbReference type="EMBL" id="KAL0065313.1"/>
    </source>
</evidence>
<sequence length="388" mass="43881">MAEQISGGSIDLNPEYQRDIVWSIQKQMSLIESLYRNCYVPPVIFSVQTDEDGSEMRTCIDGKQRLTSIHMFLSGQIPFKDPYTGQQLWFGKESGTDTAKGPLLPEKYRTIFSNKQIVCVEYEELTDVEERDIFKRVQLGVALTNAEKLQAISTPRTDFIRYLTQEFLTSTTLGHPDVAWDHSRGRGFNMFAIVIYATSRWNKKTGLTASIHHDPMRTWLAEGSTAPGKYPKGGRKGSMGVSVSEGFKKDIIKTCETVSTLATTQKYSLPFRASSQIRSRLSLLELAGALILAYAIYVSPPRSSDGKVSLRDLSSLFTLLRLRLRSEHPYFKTDSVCGRSMANVCLEMSKDPLGYLKERRRELDDLHAEPDVPLDGEDLPKRKRKRSI</sequence>
<accession>A0ABR2ZWZ5</accession>
<organism evidence="3 4">
    <name type="scientific">Marasmius tenuissimus</name>
    <dbReference type="NCBI Taxonomy" id="585030"/>
    <lineage>
        <taxon>Eukaryota</taxon>
        <taxon>Fungi</taxon>
        <taxon>Dikarya</taxon>
        <taxon>Basidiomycota</taxon>
        <taxon>Agaricomycotina</taxon>
        <taxon>Agaricomycetes</taxon>
        <taxon>Agaricomycetidae</taxon>
        <taxon>Agaricales</taxon>
        <taxon>Marasmiineae</taxon>
        <taxon>Marasmiaceae</taxon>
        <taxon>Marasmius</taxon>
    </lineage>
</organism>
<proteinExistence type="predicted"/>
<reference evidence="3 4" key="1">
    <citation type="submission" date="2024-05" db="EMBL/GenBank/DDBJ databases">
        <title>A draft genome resource for the thread blight pathogen Marasmius tenuissimus strain MS-2.</title>
        <authorList>
            <person name="Yulfo-Soto G.E."/>
            <person name="Baruah I.K."/>
            <person name="Amoako-Attah I."/>
            <person name="Bukari Y."/>
            <person name="Meinhardt L.W."/>
            <person name="Bailey B.A."/>
            <person name="Cohen S.P."/>
        </authorList>
    </citation>
    <scope>NUCLEOTIDE SEQUENCE [LARGE SCALE GENOMIC DNA]</scope>
    <source>
        <strain evidence="3 4">MS-2</strain>
    </source>
</reference>
<dbReference type="InterPro" id="IPR004919">
    <property type="entry name" value="GmrSD_N"/>
</dbReference>
<evidence type="ECO:0000313" key="4">
    <source>
        <dbReference type="Proteomes" id="UP001437256"/>
    </source>
</evidence>
<comment type="caution">
    <text evidence="3">The sequence shown here is derived from an EMBL/GenBank/DDBJ whole genome shotgun (WGS) entry which is preliminary data.</text>
</comment>
<keyword evidence="4" id="KW-1185">Reference proteome</keyword>
<gene>
    <name evidence="3" type="ORF">AAF712_007647</name>
</gene>
<name>A0ABR2ZWZ5_9AGAR</name>
<dbReference type="Pfam" id="PF03235">
    <property type="entry name" value="GmrSD_N"/>
    <property type="match status" value="1"/>
</dbReference>
<dbReference type="PANTHER" id="PTHR39639">
    <property type="entry name" value="CHROMOSOME 16, WHOLE GENOME SHOTGUN SEQUENCE"/>
    <property type="match status" value="1"/>
</dbReference>
<dbReference type="PANTHER" id="PTHR39639:SF1">
    <property type="entry name" value="DUF262 DOMAIN-CONTAINING PROTEIN"/>
    <property type="match status" value="1"/>
</dbReference>
<feature type="domain" description="GmrSD restriction endonucleases N-terminal" evidence="2">
    <location>
        <begin position="11"/>
        <end position="151"/>
    </location>
</feature>
<evidence type="ECO:0000256" key="1">
    <source>
        <dbReference type="SAM" id="MobiDB-lite"/>
    </source>
</evidence>
<dbReference type="EMBL" id="JBBXMP010000049">
    <property type="protein sequence ID" value="KAL0065313.1"/>
    <property type="molecule type" value="Genomic_DNA"/>
</dbReference>
<evidence type="ECO:0000259" key="2">
    <source>
        <dbReference type="Pfam" id="PF03235"/>
    </source>
</evidence>
<dbReference type="Proteomes" id="UP001437256">
    <property type="component" value="Unassembled WGS sequence"/>
</dbReference>
<feature type="region of interest" description="Disordered" evidence="1">
    <location>
        <begin position="366"/>
        <end position="388"/>
    </location>
</feature>
<protein>
    <recommendedName>
        <fullName evidence="2">GmrSD restriction endonucleases N-terminal domain-containing protein</fullName>
    </recommendedName>
</protein>